<keyword evidence="2" id="KW-0378">Hydrolase</keyword>
<feature type="domain" description="Beta-lactamase class A catalytic" evidence="1">
    <location>
        <begin position="26"/>
        <end position="239"/>
    </location>
</feature>
<proteinExistence type="predicted"/>
<reference evidence="3" key="1">
    <citation type="journal article" date="2019" name="Int. J. Syst. Evol. Microbiol.">
        <title>The Global Catalogue of Microorganisms (GCM) 10K type strain sequencing project: providing services to taxonomists for standard genome sequencing and annotation.</title>
        <authorList>
            <consortium name="The Broad Institute Genomics Platform"/>
            <consortium name="The Broad Institute Genome Sequencing Center for Infectious Disease"/>
            <person name="Wu L."/>
            <person name="Ma J."/>
        </authorList>
    </citation>
    <scope>NUCLEOTIDE SEQUENCE [LARGE SCALE GENOMIC DNA]</scope>
    <source>
        <strain evidence="3">JCM 31696</strain>
    </source>
</reference>
<evidence type="ECO:0000313" key="3">
    <source>
        <dbReference type="Proteomes" id="UP001597083"/>
    </source>
</evidence>
<evidence type="ECO:0000259" key="1">
    <source>
        <dbReference type="Pfam" id="PF13354"/>
    </source>
</evidence>
<dbReference type="Gene3D" id="3.40.710.10">
    <property type="entry name" value="DD-peptidase/beta-lactamase superfamily"/>
    <property type="match status" value="1"/>
</dbReference>
<accession>A0ABW3CQK4</accession>
<dbReference type="Proteomes" id="UP001597083">
    <property type="component" value="Unassembled WGS sequence"/>
</dbReference>
<dbReference type="GO" id="GO:0016787">
    <property type="term" value="F:hydrolase activity"/>
    <property type="evidence" value="ECO:0007669"/>
    <property type="project" value="UniProtKB-KW"/>
</dbReference>
<dbReference type="PANTHER" id="PTHR35333:SF3">
    <property type="entry name" value="BETA-LACTAMASE-TYPE TRANSPEPTIDASE FOLD CONTAINING PROTEIN"/>
    <property type="match status" value="1"/>
</dbReference>
<name>A0ABW3CQK4_9ACTN</name>
<evidence type="ECO:0000313" key="2">
    <source>
        <dbReference type="EMBL" id="MFD0855826.1"/>
    </source>
</evidence>
<sequence>RRWAQLQTELNAVVDDAADAGITLSVAVTDLSGRYCRASLEAGGDERAKAASVIKLGLLATLMEKVDQGRLSLNTLVHIPAGSSNIVGGSGTLRDRDFPLDISIDELMRLMVQVSDNTATNVLIDVAGGFDVVNAFMSEHGYESLWLGRKMIHPASPPLQENYITASEVTELIVDLWEGTLLSRTSSDYILDLMRGQLVDTKYGAVVPREHLANKTGELADVSHDSGVITLPGRELALTTTTSYTGLPQTQVNRYVQETARITYRFSQQPLPGDQGKRPEISHCQA</sequence>
<dbReference type="InterPro" id="IPR000871">
    <property type="entry name" value="Beta-lactam_class-A"/>
</dbReference>
<dbReference type="PANTHER" id="PTHR35333">
    <property type="entry name" value="BETA-LACTAMASE"/>
    <property type="match status" value="1"/>
</dbReference>
<keyword evidence="3" id="KW-1185">Reference proteome</keyword>
<dbReference type="InterPro" id="IPR012338">
    <property type="entry name" value="Beta-lactam/transpept-like"/>
</dbReference>
<feature type="non-terminal residue" evidence="2">
    <location>
        <position position="1"/>
    </location>
</feature>
<comment type="caution">
    <text evidence="2">The sequence shown here is derived from an EMBL/GenBank/DDBJ whole genome shotgun (WGS) entry which is preliminary data.</text>
</comment>
<protein>
    <submittedName>
        <fullName evidence="2">Serine hydrolase</fullName>
    </submittedName>
</protein>
<dbReference type="EMBL" id="JBHTIR010003807">
    <property type="protein sequence ID" value="MFD0855826.1"/>
    <property type="molecule type" value="Genomic_DNA"/>
</dbReference>
<dbReference type="Pfam" id="PF13354">
    <property type="entry name" value="Beta-lactamase2"/>
    <property type="match status" value="1"/>
</dbReference>
<gene>
    <name evidence="2" type="ORF">ACFQ07_26525</name>
</gene>
<organism evidence="2 3">
    <name type="scientific">Actinomadura adrarensis</name>
    <dbReference type="NCBI Taxonomy" id="1819600"/>
    <lineage>
        <taxon>Bacteria</taxon>
        <taxon>Bacillati</taxon>
        <taxon>Actinomycetota</taxon>
        <taxon>Actinomycetes</taxon>
        <taxon>Streptosporangiales</taxon>
        <taxon>Thermomonosporaceae</taxon>
        <taxon>Actinomadura</taxon>
    </lineage>
</organism>
<dbReference type="InterPro" id="IPR045155">
    <property type="entry name" value="Beta-lactam_cat"/>
</dbReference>
<dbReference type="SUPFAM" id="SSF56601">
    <property type="entry name" value="beta-lactamase/transpeptidase-like"/>
    <property type="match status" value="1"/>
</dbReference>